<dbReference type="RefSeq" id="WP_381429499.1">
    <property type="nucleotide sequence ID" value="NZ_JBHSNO010000001.1"/>
</dbReference>
<comment type="caution">
    <text evidence="2">The sequence shown here is derived from an EMBL/GenBank/DDBJ whole genome shotgun (WGS) entry which is preliminary data.</text>
</comment>
<evidence type="ECO:0000256" key="1">
    <source>
        <dbReference type="SAM" id="SignalP"/>
    </source>
</evidence>
<protein>
    <submittedName>
        <fullName evidence="2">Uncharacterized protein</fullName>
    </submittedName>
</protein>
<proteinExistence type="predicted"/>
<sequence length="194" mass="21649">MRKIIFTFLLAIFALSTISSQAVEANFKEPANETSINKFVNGGELANELDESFDSIIEQAFVYDVSGNLIDFDFEVLKEKLGASAELDELQLQLEQDQAECHVEPEIGIMLNPGGEFPDQQEIVKKQKACFEKKLKDNYKDYIGINTVATVWSAVQSARYRVAAEELIKRGVKANATALGITLSYYYAQCIITS</sequence>
<accession>A0ABW0TG95</accession>
<keyword evidence="1" id="KW-0732">Signal</keyword>
<keyword evidence="3" id="KW-1185">Reference proteome</keyword>
<dbReference type="EMBL" id="JBHSNO010000001">
    <property type="protein sequence ID" value="MFC5587465.1"/>
    <property type="molecule type" value="Genomic_DNA"/>
</dbReference>
<evidence type="ECO:0000313" key="2">
    <source>
        <dbReference type="EMBL" id="MFC5587465.1"/>
    </source>
</evidence>
<gene>
    <name evidence="2" type="ORF">ACFPRA_00900</name>
</gene>
<feature type="chain" id="PRO_5045299059" evidence="1">
    <location>
        <begin position="23"/>
        <end position="194"/>
    </location>
</feature>
<organism evidence="2 3">
    <name type="scientific">Sporosarcina soli</name>
    <dbReference type="NCBI Taxonomy" id="334736"/>
    <lineage>
        <taxon>Bacteria</taxon>
        <taxon>Bacillati</taxon>
        <taxon>Bacillota</taxon>
        <taxon>Bacilli</taxon>
        <taxon>Bacillales</taxon>
        <taxon>Caryophanaceae</taxon>
        <taxon>Sporosarcina</taxon>
    </lineage>
</organism>
<evidence type="ECO:0000313" key="3">
    <source>
        <dbReference type="Proteomes" id="UP001596109"/>
    </source>
</evidence>
<dbReference type="Proteomes" id="UP001596109">
    <property type="component" value="Unassembled WGS sequence"/>
</dbReference>
<reference evidence="3" key="1">
    <citation type="journal article" date="2019" name="Int. J. Syst. Evol. Microbiol.">
        <title>The Global Catalogue of Microorganisms (GCM) 10K type strain sequencing project: providing services to taxonomists for standard genome sequencing and annotation.</title>
        <authorList>
            <consortium name="The Broad Institute Genomics Platform"/>
            <consortium name="The Broad Institute Genome Sequencing Center for Infectious Disease"/>
            <person name="Wu L."/>
            <person name="Ma J."/>
        </authorList>
    </citation>
    <scope>NUCLEOTIDE SEQUENCE [LARGE SCALE GENOMIC DNA]</scope>
    <source>
        <strain evidence="3">CGMCC 4.1434</strain>
    </source>
</reference>
<name>A0ABW0TG95_9BACL</name>
<feature type="signal peptide" evidence="1">
    <location>
        <begin position="1"/>
        <end position="22"/>
    </location>
</feature>